<reference evidence="1" key="2">
    <citation type="submission" date="2022-01" db="EMBL/GenBank/DDBJ databases">
        <authorList>
            <person name="Rana R."/>
            <person name="Patil P.B."/>
        </authorList>
    </citation>
    <scope>NUCLEOTIDE SEQUENCE</scope>
    <source>
        <strain evidence="1">PPL560</strain>
    </source>
</reference>
<evidence type="ECO:0000313" key="1">
    <source>
        <dbReference type="EMBL" id="MCI2261488.1"/>
    </source>
</evidence>
<proteinExistence type="predicted"/>
<gene>
    <name evidence="1" type="ORF">L3V74_08045</name>
    <name evidence="2" type="ORF">Q7W82_05015</name>
</gene>
<dbReference type="EMBL" id="CP131914">
    <property type="protein sequence ID" value="XCI81522.1"/>
    <property type="molecule type" value="Genomic_DNA"/>
</dbReference>
<dbReference type="Proteomes" id="UP001430647">
    <property type="component" value="Unassembled WGS sequence"/>
</dbReference>
<dbReference type="EMBL" id="JAKJPQ010000006">
    <property type="protein sequence ID" value="MCI2261488.1"/>
    <property type="molecule type" value="Genomic_DNA"/>
</dbReference>
<evidence type="ECO:0000313" key="2">
    <source>
        <dbReference type="EMBL" id="XCI81522.1"/>
    </source>
</evidence>
<name>A0AAU8I8A8_9XANT</name>
<dbReference type="KEGG" id="xin:Q7W82_05015"/>
<dbReference type="RefSeq" id="WP_242159534.1">
    <property type="nucleotide sequence ID" value="NZ_CP131914.1"/>
</dbReference>
<reference evidence="2" key="3">
    <citation type="submission" date="2023-08" db="EMBL/GenBank/DDBJ databases">
        <title>Complete genome sequence of Xanthomonas indica.</title>
        <authorList>
            <person name="Patil P.B."/>
            <person name="Rana R."/>
        </authorList>
    </citation>
    <scope>NUCLEOTIDE SEQUENCE</scope>
    <source>
        <strain evidence="2">PPL560</strain>
    </source>
</reference>
<reference evidence="1 3" key="1">
    <citation type="journal article" date="2022" name="Curr. Microbiol.">
        <title>Xanthomonas indica sp. nov., a Novel Member of Non-Pathogenic Xanthomonas Community from Healthy Rice Seeds.</title>
        <authorList>
            <person name="Rana R."/>
            <person name="Madhavan V.N."/>
            <person name="Saroha T."/>
            <person name="Bansal K."/>
            <person name="Kaur A."/>
            <person name="Sonti R.V."/>
            <person name="Patel H.K."/>
            <person name="Patil P.B."/>
        </authorList>
    </citation>
    <scope>NUCLEOTIDE SEQUENCE [LARGE SCALE GENOMIC DNA]</scope>
    <source>
        <strain evidence="1 3">PPL560</strain>
    </source>
</reference>
<organism evidence="2">
    <name type="scientific">Xanthomonas indica</name>
    <dbReference type="NCBI Taxonomy" id="2912242"/>
    <lineage>
        <taxon>Bacteria</taxon>
        <taxon>Pseudomonadati</taxon>
        <taxon>Pseudomonadota</taxon>
        <taxon>Gammaproteobacteria</taxon>
        <taxon>Lysobacterales</taxon>
        <taxon>Lysobacteraceae</taxon>
        <taxon>Xanthomonas</taxon>
    </lineage>
</organism>
<accession>A0AAU8I8A8</accession>
<sequence>MPSAWALPLPDQRDDWRAAAGMAAQFWERVIEDAHMSAAFHSIARNALAQLTRALPRIG</sequence>
<keyword evidence="3" id="KW-1185">Reference proteome</keyword>
<dbReference type="AlphaFoldDB" id="A0AAU8I8A8"/>
<protein>
    <submittedName>
        <fullName evidence="2">Uncharacterized protein</fullName>
    </submittedName>
</protein>
<evidence type="ECO:0000313" key="3">
    <source>
        <dbReference type="Proteomes" id="UP001430647"/>
    </source>
</evidence>